<dbReference type="EMBL" id="APWK03000077">
    <property type="protein sequence ID" value="PHH52056.1"/>
    <property type="molecule type" value="Genomic_DNA"/>
</dbReference>
<accession>A0A2C5X1P9</accession>
<keyword evidence="2" id="KW-1185">Reference proteome</keyword>
<reference evidence="1 2" key="1">
    <citation type="journal article" date="2013" name="Fungal Biol.">
        <title>Analysis of microsatellite markers in the genome of the plant pathogen Ceratocystis fimbriata.</title>
        <authorList>
            <person name="Simpson M.C."/>
            <person name="Wilken P.M."/>
            <person name="Coetzee M.P."/>
            <person name="Wingfield M.J."/>
            <person name="Wingfield B.D."/>
        </authorList>
    </citation>
    <scope>NUCLEOTIDE SEQUENCE [LARGE SCALE GENOMIC DNA]</scope>
    <source>
        <strain evidence="1 2">CBS 114723</strain>
    </source>
</reference>
<comment type="caution">
    <text evidence="1">The sequence shown here is derived from an EMBL/GenBank/DDBJ whole genome shotgun (WGS) entry which is preliminary data.</text>
</comment>
<proteinExistence type="predicted"/>
<name>A0A2C5X1P9_9PEZI</name>
<evidence type="ECO:0000313" key="1">
    <source>
        <dbReference type="EMBL" id="PHH52056.1"/>
    </source>
</evidence>
<protein>
    <submittedName>
        <fullName evidence="1">Uncharacterized protein</fullName>
    </submittedName>
</protein>
<sequence length="61" mass="6690">MAYHTPAGATDYYAPKAAPTAKFCDGLYAELRNSYNARTVGLSVLKSSDTQTDNFSRVRQV</sequence>
<gene>
    <name evidence="1" type="ORF">CFIMG_004287RA</name>
</gene>
<reference evidence="1 2" key="2">
    <citation type="journal article" date="2013" name="IMA Fungus">
        <title>IMA Genome-F 1: Ceratocystis fimbriata: Draft nuclear genome sequence for the plant pathogen, Ceratocystis fimbriata.</title>
        <authorList>
            <person name="Wilken P.M."/>
            <person name="Steenkamp E.T."/>
            <person name="Wingfield M.J."/>
            <person name="de Beer Z.W."/>
            <person name="Wingfield B.D."/>
        </authorList>
    </citation>
    <scope>NUCLEOTIDE SEQUENCE [LARGE SCALE GENOMIC DNA]</scope>
    <source>
        <strain evidence="1 2">CBS 114723</strain>
    </source>
</reference>
<evidence type="ECO:0000313" key="2">
    <source>
        <dbReference type="Proteomes" id="UP000222788"/>
    </source>
</evidence>
<dbReference type="OrthoDB" id="10253736at2759"/>
<dbReference type="AlphaFoldDB" id="A0A2C5X1P9"/>
<dbReference type="Proteomes" id="UP000222788">
    <property type="component" value="Unassembled WGS sequence"/>
</dbReference>
<organism evidence="1 2">
    <name type="scientific">Ceratocystis fimbriata CBS 114723</name>
    <dbReference type="NCBI Taxonomy" id="1035309"/>
    <lineage>
        <taxon>Eukaryota</taxon>
        <taxon>Fungi</taxon>
        <taxon>Dikarya</taxon>
        <taxon>Ascomycota</taxon>
        <taxon>Pezizomycotina</taxon>
        <taxon>Sordariomycetes</taxon>
        <taxon>Hypocreomycetidae</taxon>
        <taxon>Microascales</taxon>
        <taxon>Ceratocystidaceae</taxon>
        <taxon>Ceratocystis</taxon>
    </lineage>
</organism>